<evidence type="ECO:0000313" key="3">
    <source>
        <dbReference type="Proteomes" id="UP000239290"/>
    </source>
</evidence>
<gene>
    <name evidence="2" type="ORF">C5613_14855</name>
</gene>
<accession>A0A2S8JAX7</accession>
<evidence type="ECO:0000256" key="1">
    <source>
        <dbReference type="SAM" id="MobiDB-lite"/>
    </source>
</evidence>
<protein>
    <recommendedName>
        <fullName evidence="4">Scaffolding protein</fullName>
    </recommendedName>
</protein>
<evidence type="ECO:0000313" key="2">
    <source>
        <dbReference type="EMBL" id="PQP24157.1"/>
    </source>
</evidence>
<dbReference type="RefSeq" id="WP_105415304.1">
    <property type="nucleotide sequence ID" value="NZ_PUIO01000015.1"/>
</dbReference>
<evidence type="ECO:0008006" key="4">
    <source>
        <dbReference type="Google" id="ProtNLM"/>
    </source>
</evidence>
<feature type="compositionally biased region" description="Polar residues" evidence="1">
    <location>
        <begin position="1"/>
        <end position="24"/>
    </location>
</feature>
<sequence length="218" mass="23524">MSDDITTQETGTEQQDVDAVSTTDDQTDHLDDSAQGGDDIEALRSKLDKSVRAEKNLRERLKAAEPLLQQAEAAKEAQKTDLERAQEAANSAAEQVSKLRDRAVRAEAKVLASANFTNPDLAIRLLGDITSYVSDDGDIDTEQISVDLSALLESDPYLGRTQDTREMKPNRAQGRTGGTPLTPGQLARDAEQAGDWKTSGAIKANQLIGLAQNLHPLA</sequence>
<dbReference type="Proteomes" id="UP000239290">
    <property type="component" value="Unassembled WGS sequence"/>
</dbReference>
<comment type="caution">
    <text evidence="2">The sequence shown here is derived from an EMBL/GenBank/DDBJ whole genome shotgun (WGS) entry which is preliminary data.</text>
</comment>
<feature type="region of interest" description="Disordered" evidence="1">
    <location>
        <begin position="72"/>
        <end position="95"/>
    </location>
</feature>
<reference evidence="3" key="1">
    <citation type="submission" date="2018-02" db="EMBL/GenBank/DDBJ databases">
        <title>Draft genome sequencing of Rhodococcus opacus KU647198.</title>
        <authorList>
            <person name="Zheng B.-X."/>
        </authorList>
    </citation>
    <scope>NUCLEOTIDE SEQUENCE [LARGE SCALE GENOMIC DNA]</scope>
    <source>
        <strain evidence="3">04-OD7</strain>
    </source>
</reference>
<feature type="region of interest" description="Disordered" evidence="1">
    <location>
        <begin position="1"/>
        <end position="40"/>
    </location>
</feature>
<feature type="compositionally biased region" description="Basic and acidic residues" evidence="1">
    <location>
        <begin position="73"/>
        <end position="86"/>
    </location>
</feature>
<dbReference type="EMBL" id="PUIO01000015">
    <property type="protein sequence ID" value="PQP24157.1"/>
    <property type="molecule type" value="Genomic_DNA"/>
</dbReference>
<proteinExistence type="predicted"/>
<dbReference type="AlphaFoldDB" id="A0A2S8JAX7"/>
<feature type="region of interest" description="Disordered" evidence="1">
    <location>
        <begin position="161"/>
        <end position="186"/>
    </location>
</feature>
<name>A0A2S8JAX7_RHOOP</name>
<organism evidence="2 3">
    <name type="scientific">Rhodococcus opacus</name>
    <name type="common">Nocardia opaca</name>
    <dbReference type="NCBI Taxonomy" id="37919"/>
    <lineage>
        <taxon>Bacteria</taxon>
        <taxon>Bacillati</taxon>
        <taxon>Actinomycetota</taxon>
        <taxon>Actinomycetes</taxon>
        <taxon>Mycobacteriales</taxon>
        <taxon>Nocardiaceae</taxon>
        <taxon>Rhodococcus</taxon>
    </lineage>
</organism>